<dbReference type="EMBL" id="AAHMLI010000064">
    <property type="protein sequence ID" value="EBX8630637.1"/>
    <property type="molecule type" value="Genomic_DNA"/>
</dbReference>
<organism evidence="1">
    <name type="scientific">Salmonella enterica subsp. enterica serovar Kintambo</name>
    <dbReference type="NCBI Taxonomy" id="1192730"/>
    <lineage>
        <taxon>Bacteria</taxon>
        <taxon>Pseudomonadati</taxon>
        <taxon>Pseudomonadota</taxon>
        <taxon>Gammaproteobacteria</taxon>
        <taxon>Enterobacterales</taxon>
        <taxon>Enterobacteriaceae</taxon>
        <taxon>Salmonella</taxon>
    </lineage>
</organism>
<evidence type="ECO:0000313" key="1">
    <source>
        <dbReference type="EMBL" id="EBX8630637.1"/>
    </source>
</evidence>
<name>A0A5W7S3B5_SALET</name>
<protein>
    <recommendedName>
        <fullName evidence="2">Immunity protein 26</fullName>
    </recommendedName>
</protein>
<dbReference type="Pfam" id="PF15428">
    <property type="entry name" value="Imm26"/>
    <property type="match status" value="1"/>
</dbReference>
<sequence>MVRKLAERQWVEFKMVNKIVILREDKTQRTWPKKGDVFYFKTNGFKYYFGTVFSNKMSIGPFKNALILCVFDVQHDEISEKIVLDSSSLLLPPIIADNSCWKKGFFHTIHTEEINETMLSKFLFANPINNKVYGLDDTLYEGDVNNMILGERSLCFCDEIIRRVESALND</sequence>
<proteinExistence type="predicted"/>
<dbReference type="InterPro" id="IPR029278">
    <property type="entry name" value="Imm26"/>
</dbReference>
<dbReference type="AlphaFoldDB" id="A0A5W7S3B5"/>
<evidence type="ECO:0008006" key="2">
    <source>
        <dbReference type="Google" id="ProtNLM"/>
    </source>
</evidence>
<gene>
    <name evidence="1" type="ORF">DTU03_24615</name>
</gene>
<comment type="caution">
    <text evidence="1">The sequence shown here is derived from an EMBL/GenBank/DDBJ whole genome shotgun (WGS) entry which is preliminary data.</text>
</comment>
<reference evidence="1" key="1">
    <citation type="submission" date="2018-07" db="EMBL/GenBank/DDBJ databases">
        <authorList>
            <person name="Ashton P.M."/>
            <person name="Dallman T."/>
            <person name="Nair S."/>
            <person name="De Pinna E."/>
            <person name="Peters T."/>
            <person name="Grant K."/>
        </authorList>
    </citation>
    <scope>NUCLEOTIDE SEQUENCE</scope>
    <source>
        <strain evidence="1">242348</strain>
    </source>
</reference>
<accession>A0A5W7S3B5</accession>